<organism evidence="1 2">
    <name type="scientific">Aristaeella hokkaidonensis</name>
    <dbReference type="NCBI Taxonomy" id="3046382"/>
    <lineage>
        <taxon>Bacteria</taxon>
        <taxon>Bacillati</taxon>
        <taxon>Bacillota</taxon>
        <taxon>Clostridia</taxon>
        <taxon>Eubacteriales</taxon>
        <taxon>Aristaeellaceae</taxon>
        <taxon>Aristaeella</taxon>
    </lineage>
</organism>
<name>A0AC61NJH8_9FIRM</name>
<dbReference type="Proteomes" id="UP000682782">
    <property type="component" value="Chromosome"/>
</dbReference>
<reference evidence="1" key="1">
    <citation type="submission" date="2021-01" db="EMBL/GenBank/DDBJ databases">
        <title>Complete genome sequence of Clostridiales bacterium R-7.</title>
        <authorList>
            <person name="Mahoney-Kurpe S.C."/>
            <person name="Palevich N."/>
            <person name="Koike S."/>
            <person name="Moon C.D."/>
            <person name="Attwood G.T."/>
        </authorList>
    </citation>
    <scope>NUCLEOTIDE SEQUENCE</scope>
    <source>
        <strain evidence="1">R-7</strain>
    </source>
</reference>
<keyword evidence="2" id="KW-1185">Reference proteome</keyword>
<accession>A0AC61NJH8</accession>
<sequence length="211" mass="24301">MEEKHNNNEKKQVKKKSLAREILEWVLTIVLAVMIALPIRAFAFEMVRVDGESMNSTLANGEIMFVSKFDYATTWLSFPWQDNRTKEQATRITTGGNPQRFDVVVCRYPGRGDTNFVKRVVGLPGDTVEVRKGYLYVNGEKYDEPYIKDEYRTGRLNSFGPYEVPEGEYFVMGDHRNNSNDSRMQGSLPRDMIIGHVRTVLYPFGEIRGIE</sequence>
<protein>
    <submittedName>
        <fullName evidence="1">Signal peptidase I</fullName>
        <ecNumber evidence="1">3.4.21.89</ecNumber>
    </submittedName>
</protein>
<proteinExistence type="predicted"/>
<dbReference type="EMBL" id="CP068393">
    <property type="protein sequence ID" value="QUC66008.1"/>
    <property type="molecule type" value="Genomic_DNA"/>
</dbReference>
<dbReference type="EC" id="3.4.21.89" evidence="1"/>
<evidence type="ECO:0000313" key="2">
    <source>
        <dbReference type="Proteomes" id="UP000682782"/>
    </source>
</evidence>
<evidence type="ECO:0000313" key="1">
    <source>
        <dbReference type="EMBL" id="QUC66008.1"/>
    </source>
</evidence>
<gene>
    <name evidence="1" type="primary">lepB</name>
    <name evidence="1" type="ORF">JYE49_08980</name>
</gene>
<keyword evidence="1" id="KW-0378">Hydrolase</keyword>